<dbReference type="STRING" id="1194090.SAMN05443144_107144"/>
<name>A0A1M5AQM1_9BACT</name>
<feature type="region of interest" description="Disordered" evidence="1">
    <location>
        <begin position="71"/>
        <end position="123"/>
    </location>
</feature>
<dbReference type="RefSeq" id="WP_073062191.1">
    <property type="nucleotide sequence ID" value="NZ_FQUS01000007.1"/>
</dbReference>
<feature type="transmembrane region" description="Helical" evidence="2">
    <location>
        <begin position="6"/>
        <end position="28"/>
    </location>
</feature>
<keyword evidence="2" id="KW-0472">Membrane</keyword>
<feature type="compositionally biased region" description="Acidic residues" evidence="1">
    <location>
        <begin position="99"/>
        <end position="110"/>
    </location>
</feature>
<organism evidence="3 4">
    <name type="scientific">Fodinibius roseus</name>
    <dbReference type="NCBI Taxonomy" id="1194090"/>
    <lineage>
        <taxon>Bacteria</taxon>
        <taxon>Pseudomonadati</taxon>
        <taxon>Balneolota</taxon>
        <taxon>Balneolia</taxon>
        <taxon>Balneolales</taxon>
        <taxon>Balneolaceae</taxon>
        <taxon>Fodinibius</taxon>
    </lineage>
</organism>
<protein>
    <submittedName>
        <fullName evidence="3">Uncharacterized protein</fullName>
    </submittedName>
</protein>
<dbReference type="Proteomes" id="UP000184041">
    <property type="component" value="Unassembled WGS sequence"/>
</dbReference>
<dbReference type="AlphaFoldDB" id="A0A1M5AQM1"/>
<accession>A0A1M5AQM1</accession>
<keyword evidence="2" id="KW-0812">Transmembrane</keyword>
<dbReference type="OrthoDB" id="1524762at2"/>
<sequence>MGFEEMVVSLVGAVGGIVLVGFIFAKIVGLTKAWINRNNTAITEEDFDRLAQAFMEHRKRSERRIQHLEAIIAGQDDKGSPRPLSETGEEPEASSATIEIEDEQQDESSDGNDGNLRNMLHER</sequence>
<evidence type="ECO:0000313" key="3">
    <source>
        <dbReference type="EMBL" id="SHF32558.1"/>
    </source>
</evidence>
<keyword evidence="4" id="KW-1185">Reference proteome</keyword>
<evidence type="ECO:0000256" key="1">
    <source>
        <dbReference type="SAM" id="MobiDB-lite"/>
    </source>
</evidence>
<keyword evidence="2" id="KW-1133">Transmembrane helix</keyword>
<evidence type="ECO:0000256" key="2">
    <source>
        <dbReference type="SAM" id="Phobius"/>
    </source>
</evidence>
<reference evidence="3 4" key="1">
    <citation type="submission" date="2016-11" db="EMBL/GenBank/DDBJ databases">
        <authorList>
            <person name="Jaros S."/>
            <person name="Januszkiewicz K."/>
            <person name="Wedrychowicz H."/>
        </authorList>
    </citation>
    <scope>NUCLEOTIDE SEQUENCE [LARGE SCALE GENOMIC DNA]</scope>
    <source>
        <strain evidence="3 4">DSM 21986</strain>
    </source>
</reference>
<gene>
    <name evidence="3" type="ORF">SAMN05443144_107144</name>
</gene>
<proteinExistence type="predicted"/>
<dbReference type="EMBL" id="FQUS01000007">
    <property type="protein sequence ID" value="SHF32558.1"/>
    <property type="molecule type" value="Genomic_DNA"/>
</dbReference>
<evidence type="ECO:0000313" key="4">
    <source>
        <dbReference type="Proteomes" id="UP000184041"/>
    </source>
</evidence>